<name>A0ABX5KM63_9BURK</name>
<dbReference type="Pfam" id="PF24720">
    <property type="entry name" value="DUF7673"/>
    <property type="match status" value="1"/>
</dbReference>
<protein>
    <recommendedName>
        <fullName evidence="1">DUF7673 domain-containing protein</fullName>
    </recommendedName>
</protein>
<dbReference type="Proteomes" id="UP000245712">
    <property type="component" value="Unassembled WGS sequence"/>
</dbReference>
<proteinExistence type="predicted"/>
<keyword evidence="3" id="KW-1185">Reference proteome</keyword>
<organism evidence="2 3">
    <name type="scientific">Paraburkholderia unamae</name>
    <dbReference type="NCBI Taxonomy" id="219649"/>
    <lineage>
        <taxon>Bacteria</taxon>
        <taxon>Pseudomonadati</taxon>
        <taxon>Pseudomonadota</taxon>
        <taxon>Betaproteobacteria</taxon>
        <taxon>Burkholderiales</taxon>
        <taxon>Burkholderiaceae</taxon>
        <taxon>Paraburkholderia</taxon>
    </lineage>
</organism>
<dbReference type="EMBL" id="QEOB01000010">
    <property type="protein sequence ID" value="PVX81791.1"/>
    <property type="molecule type" value="Genomic_DNA"/>
</dbReference>
<evidence type="ECO:0000313" key="2">
    <source>
        <dbReference type="EMBL" id="PVX81791.1"/>
    </source>
</evidence>
<reference evidence="2 3" key="1">
    <citation type="submission" date="2018-05" db="EMBL/GenBank/DDBJ databases">
        <title>Genomic Encyclopedia of Type Strains, Phase IV (KMG-V): Genome sequencing to study the core and pangenomes of soil and plant-associated prokaryotes.</title>
        <authorList>
            <person name="Whitman W."/>
        </authorList>
    </citation>
    <scope>NUCLEOTIDE SEQUENCE [LARGE SCALE GENOMIC DNA]</scope>
    <source>
        <strain evidence="2 3">SCZa-39</strain>
    </source>
</reference>
<evidence type="ECO:0000313" key="3">
    <source>
        <dbReference type="Proteomes" id="UP000245712"/>
    </source>
</evidence>
<feature type="domain" description="DUF7673" evidence="1">
    <location>
        <begin position="12"/>
        <end position="94"/>
    </location>
</feature>
<gene>
    <name evidence="2" type="ORF">C7402_110195</name>
</gene>
<evidence type="ECO:0000259" key="1">
    <source>
        <dbReference type="Pfam" id="PF24720"/>
    </source>
</evidence>
<accession>A0ABX5KM63</accession>
<dbReference type="RefSeq" id="WP_116612072.1">
    <property type="nucleotide sequence ID" value="NZ_CAJZAT010000186.1"/>
</dbReference>
<sequence length="106" mass="12027">MRPEVVLDTEKQALQRLLDIARGNTGQALRVADFLLAWWNPAACGRYDLTTAWSLDDDIVDDVITVFRLASRVKRYPDALGYGAQFEAVVAAWRPELVHEERDAPR</sequence>
<dbReference type="InterPro" id="IPR056090">
    <property type="entry name" value="DUF7673"/>
</dbReference>
<comment type="caution">
    <text evidence="2">The sequence shown here is derived from an EMBL/GenBank/DDBJ whole genome shotgun (WGS) entry which is preliminary data.</text>
</comment>